<proteinExistence type="predicted"/>
<dbReference type="InParanoid" id="A0A1Z5SLA1"/>
<evidence type="ECO:0000256" key="2">
    <source>
        <dbReference type="SAM" id="MobiDB-lite"/>
    </source>
</evidence>
<evidence type="ECO:0000313" key="4">
    <source>
        <dbReference type="Proteomes" id="UP000194280"/>
    </source>
</evidence>
<evidence type="ECO:0000313" key="3">
    <source>
        <dbReference type="EMBL" id="OTA18578.1"/>
    </source>
</evidence>
<feature type="region of interest" description="Disordered" evidence="2">
    <location>
        <begin position="277"/>
        <end position="302"/>
    </location>
</feature>
<feature type="coiled-coil region" evidence="1">
    <location>
        <begin position="31"/>
        <end position="58"/>
    </location>
</feature>
<accession>A0A1Z5SLA1</accession>
<evidence type="ECO:0000256" key="1">
    <source>
        <dbReference type="SAM" id="Coils"/>
    </source>
</evidence>
<dbReference type="VEuPathDB" id="FungiDB:BTJ68_15610"/>
<name>A0A1Z5SLA1_HORWE</name>
<dbReference type="Proteomes" id="UP000194280">
    <property type="component" value="Unassembled WGS sequence"/>
</dbReference>
<dbReference type="AlphaFoldDB" id="A0A1Z5SLA1"/>
<reference evidence="3 4" key="1">
    <citation type="submission" date="2017-01" db="EMBL/GenBank/DDBJ databases">
        <title>The recent genome duplication of the halophilic yeast Hortaea werneckii: insights from long-read sequencing.</title>
        <authorList>
            <person name="Sinha S."/>
            <person name="Flibotte S."/>
            <person name="Neira M."/>
            <person name="Lenassi M."/>
            <person name="Gostincar C."/>
            <person name="Stajich J.E."/>
            <person name="Nislow C.E."/>
        </authorList>
    </citation>
    <scope>NUCLEOTIDE SEQUENCE [LARGE SCALE GENOMIC DNA]</scope>
    <source>
        <strain evidence="3 4">EXF-2000</strain>
    </source>
</reference>
<protein>
    <submittedName>
        <fullName evidence="3">Uncharacterized protein</fullName>
    </submittedName>
</protein>
<sequence length="302" mass="32657">MGRENERLRALLKKEQDHLRSMKKYGLAVSSKLLEERAERAEERADHAREVAALKQLQVALKDAHLAELKTAYRRTPAQVVPKRAGEGLSLPTPPEKRVCLSGGASQEEVRDRGHTGSDTTPGTAKLGVWVDDGGAPSIKSLDEVAPGLRPEVESWVEMWRTNALATKTLKGKTLDGSLPSKNCAAQRSKGASSEDFYVDGNPVIHISCANCTGRQRMCCRRDPSFREQNLPYDFVLSPLAPELRGDTQPCDRGHYVFEQVLSAAMKQKYGKAAAISVSSSSDGGGNNGAGTRLSAGNVAST</sequence>
<dbReference type="EMBL" id="MUNK01000486">
    <property type="protein sequence ID" value="OTA18578.1"/>
    <property type="molecule type" value="Genomic_DNA"/>
</dbReference>
<gene>
    <name evidence="3" type="ORF">BTJ68_15610</name>
</gene>
<dbReference type="OrthoDB" id="3906887at2759"/>
<organism evidence="3 4">
    <name type="scientific">Hortaea werneckii EXF-2000</name>
    <dbReference type="NCBI Taxonomy" id="1157616"/>
    <lineage>
        <taxon>Eukaryota</taxon>
        <taxon>Fungi</taxon>
        <taxon>Dikarya</taxon>
        <taxon>Ascomycota</taxon>
        <taxon>Pezizomycotina</taxon>
        <taxon>Dothideomycetes</taxon>
        <taxon>Dothideomycetidae</taxon>
        <taxon>Mycosphaerellales</taxon>
        <taxon>Teratosphaeriaceae</taxon>
        <taxon>Hortaea</taxon>
    </lineage>
</organism>
<keyword evidence="4" id="KW-1185">Reference proteome</keyword>
<keyword evidence="1" id="KW-0175">Coiled coil</keyword>
<feature type="region of interest" description="Disordered" evidence="2">
    <location>
        <begin position="85"/>
        <end position="130"/>
    </location>
</feature>
<comment type="caution">
    <text evidence="3">The sequence shown here is derived from an EMBL/GenBank/DDBJ whole genome shotgun (WGS) entry which is preliminary data.</text>
</comment>